<evidence type="ECO:0008006" key="3">
    <source>
        <dbReference type="Google" id="ProtNLM"/>
    </source>
</evidence>
<evidence type="ECO:0000313" key="2">
    <source>
        <dbReference type="Proteomes" id="UP000177625"/>
    </source>
</evidence>
<name>A0A1E1MP07_RHYSE</name>
<dbReference type="AlphaFoldDB" id="A0A1E1MP07"/>
<sequence>MSFMVQHRAAGRAMRCAGRYTANARCSFRRNLHEYLVMVNDSNNIKDLGPQVKATFAGEVLSKDSSNPKSIFACRAASIEAVKDALSEKGNHDMSTVKIFPLETVHTSVLDESSP</sequence>
<organism evidence="1 2">
    <name type="scientific">Rhynchosporium secalis</name>
    <name type="common">Barley scald fungus</name>
    <dbReference type="NCBI Taxonomy" id="38038"/>
    <lineage>
        <taxon>Eukaryota</taxon>
        <taxon>Fungi</taxon>
        <taxon>Dikarya</taxon>
        <taxon>Ascomycota</taxon>
        <taxon>Pezizomycotina</taxon>
        <taxon>Leotiomycetes</taxon>
        <taxon>Helotiales</taxon>
        <taxon>Ploettnerulaceae</taxon>
        <taxon>Rhynchosporium</taxon>
    </lineage>
</organism>
<gene>
    <name evidence="1" type="ORF">RSE6_11864</name>
</gene>
<protein>
    <recommendedName>
        <fullName evidence="3">YCII-related domain-containing protein</fullName>
    </recommendedName>
</protein>
<accession>A0A1E1MP07</accession>
<dbReference type="EMBL" id="FJVC01000452">
    <property type="protein sequence ID" value="CZT50809.1"/>
    <property type="molecule type" value="Genomic_DNA"/>
</dbReference>
<proteinExistence type="predicted"/>
<dbReference type="Proteomes" id="UP000177625">
    <property type="component" value="Unassembled WGS sequence"/>
</dbReference>
<keyword evidence="2" id="KW-1185">Reference proteome</keyword>
<evidence type="ECO:0000313" key="1">
    <source>
        <dbReference type="EMBL" id="CZT50809.1"/>
    </source>
</evidence>
<reference evidence="2" key="1">
    <citation type="submission" date="2016-03" db="EMBL/GenBank/DDBJ databases">
        <authorList>
            <person name="Guldener U."/>
        </authorList>
    </citation>
    <scope>NUCLEOTIDE SEQUENCE [LARGE SCALE GENOMIC DNA]</scope>
</reference>